<evidence type="ECO:0000256" key="3">
    <source>
        <dbReference type="ARBA" id="ARBA00011738"/>
    </source>
</evidence>
<keyword evidence="12" id="KW-1185">Reference proteome</keyword>
<comment type="similarity">
    <text evidence="2">Belongs to the class-IV pyridoxal-phosphate-dependent aminotransferase family.</text>
</comment>
<keyword evidence="5" id="KW-0289">Folate biosynthesis</keyword>
<comment type="catalytic activity">
    <reaction evidence="9">
        <text>4-amino-4-deoxychorismate = 4-aminobenzoate + pyruvate + H(+)</text>
        <dbReference type="Rhea" id="RHEA:16201"/>
        <dbReference type="ChEBI" id="CHEBI:15361"/>
        <dbReference type="ChEBI" id="CHEBI:15378"/>
        <dbReference type="ChEBI" id="CHEBI:17836"/>
        <dbReference type="ChEBI" id="CHEBI:58406"/>
        <dbReference type="EC" id="4.1.3.38"/>
    </reaction>
</comment>
<dbReference type="InterPro" id="IPR036038">
    <property type="entry name" value="Aminotransferase-like"/>
</dbReference>
<dbReference type="GO" id="GO:0008696">
    <property type="term" value="F:4-amino-4-deoxychorismate lyase activity"/>
    <property type="evidence" value="ECO:0007669"/>
    <property type="project" value="UniProtKB-UniRule"/>
</dbReference>
<dbReference type="PANTHER" id="PTHR42743:SF2">
    <property type="entry name" value="AMINODEOXYCHORISMATE LYASE"/>
    <property type="match status" value="1"/>
</dbReference>
<evidence type="ECO:0000256" key="10">
    <source>
        <dbReference type="NCBIfam" id="TIGR03461"/>
    </source>
</evidence>
<comment type="cofactor">
    <cofactor evidence="1">
        <name>pyridoxal 5'-phosphate</name>
        <dbReference type="ChEBI" id="CHEBI:597326"/>
    </cofactor>
</comment>
<dbReference type="EC" id="4.1.3.38" evidence="8 10"/>
<proteinExistence type="inferred from homology"/>
<accession>A0A1G6RS03</accession>
<name>A0A1G6RS03_9GAMM</name>
<dbReference type="InterPro" id="IPR043132">
    <property type="entry name" value="BCAT-like_C"/>
</dbReference>
<reference evidence="11 12" key="1">
    <citation type="submission" date="2016-10" db="EMBL/GenBank/DDBJ databases">
        <authorList>
            <person name="de Groot N.N."/>
        </authorList>
    </citation>
    <scope>NUCLEOTIDE SEQUENCE [LARGE SCALE GENOMIC DNA]</scope>
    <source>
        <strain evidence="11 12">DSM 16957</strain>
    </source>
</reference>
<dbReference type="InterPro" id="IPR001544">
    <property type="entry name" value="Aminotrans_IV"/>
</dbReference>
<sequence>MRLGVLIDGAPADAVGVDSRALNYGDGLFETLLVQDGAPVWLAEHLARLRRGCEALGLRAPDPDLLAFEAGELCAGQQRAVLKILLAREGAGRGYAPEPGARSQRILSLHAAPPLVANDYLEGVSLRWCATRLALQPRLAGFKHLNRIENVLARAELANTGAAEGLMLDTAGRVTCATAANVFALRGGRLRTPSLRAAGIAGICRDWVLSRAEVEIGELLPQDIERADGVFVCSSLRGILPAARLGARTYRPQPLIAGLQAQLWSEVPALAPQA</sequence>
<dbReference type="InterPro" id="IPR050571">
    <property type="entry name" value="Class-IV_PLP-Dep_Aminotrnsfr"/>
</dbReference>
<evidence type="ECO:0000256" key="4">
    <source>
        <dbReference type="ARBA" id="ARBA00022898"/>
    </source>
</evidence>
<dbReference type="RefSeq" id="WP_091237519.1">
    <property type="nucleotide sequence ID" value="NZ_FNAG01000001.1"/>
</dbReference>
<gene>
    <name evidence="11" type="ORF">SAMN04488509_10172</name>
</gene>
<evidence type="ECO:0000313" key="11">
    <source>
        <dbReference type="EMBL" id="SDD07480.1"/>
    </source>
</evidence>
<comment type="pathway">
    <text evidence="7">Cofactor biosynthesis; tetrahydrofolate biosynthesis; 4-aminobenzoate from chorismate: step 2/2.</text>
</comment>
<evidence type="ECO:0000256" key="5">
    <source>
        <dbReference type="ARBA" id="ARBA00022909"/>
    </source>
</evidence>
<dbReference type="Gene3D" id="3.30.470.10">
    <property type="match status" value="1"/>
</dbReference>
<dbReference type="NCBIfam" id="TIGR03461">
    <property type="entry name" value="pabC_Proteo"/>
    <property type="match status" value="1"/>
</dbReference>
<dbReference type="EMBL" id="FNAG01000001">
    <property type="protein sequence ID" value="SDD07480.1"/>
    <property type="molecule type" value="Genomic_DNA"/>
</dbReference>
<dbReference type="InterPro" id="IPR017824">
    <property type="entry name" value="Aminodeoxychorismate_lyase_IV"/>
</dbReference>
<evidence type="ECO:0000256" key="8">
    <source>
        <dbReference type="ARBA" id="ARBA00035676"/>
    </source>
</evidence>
<keyword evidence="6 11" id="KW-0456">Lyase</keyword>
<dbReference type="PANTHER" id="PTHR42743">
    <property type="entry name" value="AMINO-ACID AMINOTRANSFERASE"/>
    <property type="match status" value="1"/>
</dbReference>
<dbReference type="AlphaFoldDB" id="A0A1G6RS03"/>
<evidence type="ECO:0000256" key="6">
    <source>
        <dbReference type="ARBA" id="ARBA00023239"/>
    </source>
</evidence>
<organism evidence="11 12">
    <name type="scientific">Aquimonas voraii</name>
    <dbReference type="NCBI Taxonomy" id="265719"/>
    <lineage>
        <taxon>Bacteria</taxon>
        <taxon>Pseudomonadati</taxon>
        <taxon>Pseudomonadota</taxon>
        <taxon>Gammaproteobacteria</taxon>
        <taxon>Lysobacterales</taxon>
        <taxon>Lysobacteraceae</taxon>
        <taxon>Aquimonas</taxon>
    </lineage>
</organism>
<evidence type="ECO:0000256" key="7">
    <source>
        <dbReference type="ARBA" id="ARBA00035633"/>
    </source>
</evidence>
<evidence type="ECO:0000313" key="12">
    <source>
        <dbReference type="Proteomes" id="UP000199603"/>
    </source>
</evidence>
<dbReference type="GO" id="GO:0046656">
    <property type="term" value="P:folic acid biosynthetic process"/>
    <property type="evidence" value="ECO:0007669"/>
    <property type="project" value="UniProtKB-KW"/>
</dbReference>
<dbReference type="SUPFAM" id="SSF56752">
    <property type="entry name" value="D-aminoacid aminotransferase-like PLP-dependent enzymes"/>
    <property type="match status" value="1"/>
</dbReference>
<dbReference type="Proteomes" id="UP000199603">
    <property type="component" value="Unassembled WGS sequence"/>
</dbReference>
<dbReference type="InterPro" id="IPR043131">
    <property type="entry name" value="BCAT-like_N"/>
</dbReference>
<evidence type="ECO:0000256" key="1">
    <source>
        <dbReference type="ARBA" id="ARBA00001933"/>
    </source>
</evidence>
<dbReference type="GO" id="GO:0008153">
    <property type="term" value="P:4-aminobenzoate biosynthetic process"/>
    <property type="evidence" value="ECO:0007669"/>
    <property type="project" value="UniProtKB-UniRule"/>
</dbReference>
<dbReference type="Pfam" id="PF01063">
    <property type="entry name" value="Aminotran_4"/>
    <property type="match status" value="1"/>
</dbReference>
<dbReference type="GO" id="GO:0030170">
    <property type="term" value="F:pyridoxal phosphate binding"/>
    <property type="evidence" value="ECO:0007669"/>
    <property type="project" value="InterPro"/>
</dbReference>
<keyword evidence="4" id="KW-0663">Pyridoxal phosphate</keyword>
<dbReference type="OrthoDB" id="9805628at2"/>
<evidence type="ECO:0000256" key="9">
    <source>
        <dbReference type="ARBA" id="ARBA00049529"/>
    </source>
</evidence>
<dbReference type="STRING" id="265719.SAMN04488509_10172"/>
<protein>
    <recommendedName>
        <fullName evidence="8 10">Aminodeoxychorismate lyase</fullName>
        <ecNumber evidence="8 10">4.1.3.38</ecNumber>
    </recommendedName>
</protein>
<dbReference type="Gene3D" id="3.20.10.10">
    <property type="entry name" value="D-amino Acid Aminotransferase, subunit A, domain 2"/>
    <property type="match status" value="1"/>
</dbReference>
<dbReference type="GO" id="GO:0005829">
    <property type="term" value="C:cytosol"/>
    <property type="evidence" value="ECO:0007669"/>
    <property type="project" value="TreeGrafter"/>
</dbReference>
<evidence type="ECO:0000256" key="2">
    <source>
        <dbReference type="ARBA" id="ARBA00009320"/>
    </source>
</evidence>
<comment type="subunit">
    <text evidence="3">Homodimer.</text>
</comment>